<proteinExistence type="predicted"/>
<accession>A0A975Y5V1</accession>
<name>A0A975Y5V1_9NOST</name>
<dbReference type="KEGG" id="rsin:B6N60_03304"/>
<organism evidence="1 2">
    <name type="scientific">Richelia sinica FACHB-800</name>
    <dbReference type="NCBI Taxonomy" id="1357546"/>
    <lineage>
        <taxon>Bacteria</taxon>
        <taxon>Bacillati</taxon>
        <taxon>Cyanobacteriota</taxon>
        <taxon>Cyanophyceae</taxon>
        <taxon>Nostocales</taxon>
        <taxon>Nostocaceae</taxon>
        <taxon>Richelia</taxon>
    </lineage>
</organism>
<sequence>MKIIVDGKVRFFGTFYGEPSSKALPCKGLVVIKPQLP</sequence>
<keyword evidence="2" id="KW-1185">Reference proteome</keyword>
<dbReference type="Proteomes" id="UP000683511">
    <property type="component" value="Chromosome"/>
</dbReference>
<dbReference type="EMBL" id="CP021056">
    <property type="protein sequence ID" value="QXE24599.1"/>
    <property type="molecule type" value="Genomic_DNA"/>
</dbReference>
<dbReference type="AlphaFoldDB" id="A0A975Y5V1"/>
<gene>
    <name evidence="1" type="ORF">B6N60_03304</name>
</gene>
<evidence type="ECO:0000313" key="1">
    <source>
        <dbReference type="EMBL" id="QXE24599.1"/>
    </source>
</evidence>
<reference evidence="1" key="1">
    <citation type="submission" date="2017-04" db="EMBL/GenBank/DDBJ databases">
        <title>Genome deletions in a multicellular cyanobacterial endosymbiont for morphological adaptation in marine diatoms.</title>
        <authorList>
            <person name="Wang Y."/>
            <person name="Gao H."/>
            <person name="Li R."/>
            <person name="Xu X."/>
        </authorList>
    </citation>
    <scope>NUCLEOTIDE SEQUENCE</scope>
    <source>
        <strain evidence="1">FACHB 800</strain>
    </source>
</reference>
<protein>
    <submittedName>
        <fullName evidence="1">Uncharacterized protein</fullName>
    </submittedName>
</protein>
<evidence type="ECO:0000313" key="2">
    <source>
        <dbReference type="Proteomes" id="UP000683511"/>
    </source>
</evidence>